<evidence type="ECO:0000256" key="3">
    <source>
        <dbReference type="ARBA" id="ARBA00007811"/>
    </source>
</evidence>
<feature type="transmembrane region" description="Helical" evidence="13">
    <location>
        <begin position="166"/>
        <end position="187"/>
    </location>
</feature>
<keyword evidence="9" id="KW-0443">Lipid metabolism</keyword>
<dbReference type="OMA" id="ALWRQAN"/>
<dbReference type="STRING" id="4538.I1NK94"/>
<evidence type="ECO:0000256" key="13">
    <source>
        <dbReference type="SAM" id="Phobius"/>
    </source>
</evidence>
<reference evidence="14" key="1">
    <citation type="submission" date="2015-06" db="UniProtKB">
        <authorList>
            <consortium name="EnsemblPlants"/>
        </authorList>
    </citation>
    <scope>IDENTIFICATION</scope>
</reference>
<protein>
    <recommendedName>
        <fullName evidence="4">very-long-chain (3R)-3-hydroxyacyl-CoA dehydratase</fullName>
        <ecNumber evidence="4">4.2.1.134</ecNumber>
    </recommendedName>
</protein>
<comment type="subcellular location">
    <subcellularLocation>
        <location evidence="1">Membrane</location>
        <topology evidence="1">Multi-pass membrane protein</topology>
    </subcellularLocation>
</comment>
<comment type="similarity">
    <text evidence="3">Belongs to the very long-chain fatty acids dehydratase HACD family.</text>
</comment>
<keyword evidence="11" id="KW-0275">Fatty acid biosynthesis</keyword>
<dbReference type="GO" id="GO:0006633">
    <property type="term" value="P:fatty acid biosynthetic process"/>
    <property type="evidence" value="ECO:0007669"/>
    <property type="project" value="UniProtKB-UniPathway"/>
</dbReference>
<dbReference type="AlphaFoldDB" id="I1NK94"/>
<sequence length="192" mass="21954">MARQHSRISWLQEGDADLYTLLSPACDVPSTAQLHPTTRTQRSRMTIREPLRRGFDTVVTLVAWTIWKECKGRVFNQQQRTWVDIVKGMVAETALWRQANSAIPALILRRDFGSQNRPYSTFIVCFPVGMVCEVVLIYIALPFMEMKALQYQASEKSDKWSFSFNYFYANLFFMASFATATAQVATVSSANK</sequence>
<keyword evidence="8 13" id="KW-1133">Transmembrane helix</keyword>
<name>I1NK94_ORYGL</name>
<comment type="pathway">
    <text evidence="2">Lipid metabolism; fatty acid biosynthesis.</text>
</comment>
<dbReference type="HOGENOM" id="CLU_119266_0_0_1"/>
<keyword evidence="5" id="KW-0444">Lipid biosynthesis</keyword>
<dbReference type="GO" id="GO:0016020">
    <property type="term" value="C:membrane"/>
    <property type="evidence" value="ECO:0007669"/>
    <property type="project" value="UniProtKB-SubCell"/>
</dbReference>
<keyword evidence="12" id="KW-0456">Lyase</keyword>
<dbReference type="InterPro" id="IPR007482">
    <property type="entry name" value="Tyr_Pase-like_PTPLA"/>
</dbReference>
<evidence type="ECO:0000256" key="12">
    <source>
        <dbReference type="ARBA" id="ARBA00023239"/>
    </source>
</evidence>
<keyword evidence="10 13" id="KW-0472">Membrane</keyword>
<evidence type="ECO:0000256" key="5">
    <source>
        <dbReference type="ARBA" id="ARBA00022516"/>
    </source>
</evidence>
<dbReference type="EC" id="4.2.1.134" evidence="4"/>
<evidence type="ECO:0000256" key="2">
    <source>
        <dbReference type="ARBA" id="ARBA00005194"/>
    </source>
</evidence>
<evidence type="ECO:0000256" key="11">
    <source>
        <dbReference type="ARBA" id="ARBA00023160"/>
    </source>
</evidence>
<accession>I1NK94</accession>
<feature type="transmembrane region" description="Helical" evidence="13">
    <location>
        <begin position="119"/>
        <end position="141"/>
    </location>
</feature>
<evidence type="ECO:0000256" key="4">
    <source>
        <dbReference type="ARBA" id="ARBA00013122"/>
    </source>
</evidence>
<evidence type="ECO:0000256" key="10">
    <source>
        <dbReference type="ARBA" id="ARBA00023136"/>
    </source>
</evidence>
<evidence type="ECO:0000256" key="8">
    <source>
        <dbReference type="ARBA" id="ARBA00022989"/>
    </source>
</evidence>
<keyword evidence="7" id="KW-0276">Fatty acid metabolism</keyword>
<evidence type="ECO:0000256" key="7">
    <source>
        <dbReference type="ARBA" id="ARBA00022832"/>
    </source>
</evidence>
<dbReference type="EnsemblPlants" id="ORGLA01G0028400.1">
    <property type="protein sequence ID" value="ORGLA01G0028400.1"/>
    <property type="gene ID" value="ORGLA01G0028400"/>
</dbReference>
<evidence type="ECO:0000256" key="6">
    <source>
        <dbReference type="ARBA" id="ARBA00022692"/>
    </source>
</evidence>
<dbReference type="Proteomes" id="UP000007306">
    <property type="component" value="Chromosome 1"/>
</dbReference>
<proteinExistence type="inferred from homology"/>
<dbReference type="UniPathway" id="UPA00094"/>
<keyword evidence="6 13" id="KW-0812">Transmembrane</keyword>
<evidence type="ECO:0000313" key="15">
    <source>
        <dbReference type="Proteomes" id="UP000007306"/>
    </source>
</evidence>
<evidence type="ECO:0000313" key="14">
    <source>
        <dbReference type="EnsemblPlants" id="ORGLA01G0028400.1"/>
    </source>
</evidence>
<organism evidence="14 15">
    <name type="scientific">Oryza glaberrima</name>
    <name type="common">African rice</name>
    <dbReference type="NCBI Taxonomy" id="4538"/>
    <lineage>
        <taxon>Eukaryota</taxon>
        <taxon>Viridiplantae</taxon>
        <taxon>Streptophyta</taxon>
        <taxon>Embryophyta</taxon>
        <taxon>Tracheophyta</taxon>
        <taxon>Spermatophyta</taxon>
        <taxon>Magnoliopsida</taxon>
        <taxon>Liliopsida</taxon>
        <taxon>Poales</taxon>
        <taxon>Poaceae</taxon>
        <taxon>BOP clade</taxon>
        <taxon>Oryzoideae</taxon>
        <taxon>Oryzeae</taxon>
        <taxon>Oryzinae</taxon>
        <taxon>Oryza</taxon>
    </lineage>
</organism>
<keyword evidence="15" id="KW-1185">Reference proteome</keyword>
<dbReference type="Gramene" id="ORGLA01G0028400.1">
    <property type="protein sequence ID" value="ORGLA01G0028400.1"/>
    <property type="gene ID" value="ORGLA01G0028400"/>
</dbReference>
<dbReference type="Pfam" id="PF04387">
    <property type="entry name" value="PTPLA"/>
    <property type="match status" value="1"/>
</dbReference>
<evidence type="ECO:0000256" key="9">
    <source>
        <dbReference type="ARBA" id="ARBA00023098"/>
    </source>
</evidence>
<evidence type="ECO:0000256" key="1">
    <source>
        <dbReference type="ARBA" id="ARBA00004141"/>
    </source>
</evidence>
<reference evidence="14 15" key="2">
    <citation type="submission" date="2018-04" db="EMBL/GenBank/DDBJ databases">
        <title>OglaRS2 (Oryza glaberrima Reference Sequence Version 2).</title>
        <authorList>
            <person name="Zhang J."/>
            <person name="Kudrna D."/>
            <person name="Lee S."/>
            <person name="Talag J."/>
            <person name="Rajasekar S."/>
            <person name="Wing R.A."/>
        </authorList>
    </citation>
    <scope>NUCLEOTIDE SEQUENCE [LARGE SCALE GENOMIC DNA]</scope>
    <source>
        <strain evidence="14 15">cv. IRGC 96717</strain>
    </source>
</reference>
<dbReference type="GO" id="GO:0102158">
    <property type="term" value="F:very-long-chain (3R)-3-hydroxyacyl-CoA dehydratase activity"/>
    <property type="evidence" value="ECO:0007669"/>
    <property type="project" value="UniProtKB-EC"/>
</dbReference>